<dbReference type="EMBL" id="CP017708">
    <property type="protein sequence ID" value="AOY82731.2"/>
    <property type="molecule type" value="Genomic_DNA"/>
</dbReference>
<dbReference type="Proteomes" id="UP000176944">
    <property type="component" value="Chromosome"/>
</dbReference>
<reference evidence="1" key="1">
    <citation type="journal article" date="2017" name="Proc. Natl. Acad. Sci. U.S.A.">
        <title>Comparative genomics uncovers the prolific and distinctive metabolic potential of the cyanobacterial genus Moorea.</title>
        <authorList>
            <person name="Leao T."/>
            <person name="Castelao G."/>
            <person name="Korobeynikov A."/>
            <person name="Monroe E.A."/>
            <person name="Podell S."/>
            <person name="Glukhov E."/>
            <person name="Allen E.E."/>
            <person name="Gerwick W.H."/>
            <person name="Gerwick L."/>
        </authorList>
    </citation>
    <scope>NUCLEOTIDE SEQUENCE</scope>
    <source>
        <strain evidence="1">JHB</strain>
    </source>
</reference>
<accession>A0A1D9G599</accession>
<dbReference type="Pfam" id="PF08852">
    <property type="entry name" value="DUF1822"/>
    <property type="match status" value="1"/>
</dbReference>
<protein>
    <submittedName>
        <fullName evidence="1">DUF1822 family protein</fullName>
    </submittedName>
</protein>
<evidence type="ECO:0000313" key="1">
    <source>
        <dbReference type="EMBL" id="AOY82731.2"/>
    </source>
</evidence>
<gene>
    <name evidence="1" type="ORF">BJP36_25285</name>
</gene>
<proteinExistence type="predicted"/>
<name>A0A1D9G599_MOOP1</name>
<organism evidence="1">
    <name type="scientific">Moorena producens (strain JHB)</name>
    <dbReference type="NCBI Taxonomy" id="1454205"/>
    <lineage>
        <taxon>Bacteria</taxon>
        <taxon>Bacillati</taxon>
        <taxon>Cyanobacteriota</taxon>
        <taxon>Cyanophyceae</taxon>
        <taxon>Coleofasciculales</taxon>
        <taxon>Coleofasciculaceae</taxon>
        <taxon>Moorena</taxon>
    </lineage>
</organism>
<dbReference type="InterPro" id="IPR014951">
    <property type="entry name" value="DUF1822"/>
</dbReference>
<dbReference type="AlphaFoldDB" id="A0A1D9G599"/>
<reference evidence="1" key="2">
    <citation type="submission" date="2022-10" db="EMBL/GenBank/DDBJ databases">
        <authorList>
            <person name="Ngo T.-E."/>
        </authorList>
    </citation>
    <scope>NUCLEOTIDE SEQUENCE</scope>
    <source>
        <strain evidence="1">JHB</strain>
    </source>
</reference>
<sequence>MVTLLMVTLPEAAHQLAEKRCQQQSNLEKAEQVYLNTLAVYAVNQYLQGLGFETDLESSDSQNSLMQTFLDVADLVVKNYGKLECKPVSPDAEFVYVPEEVWQDRIGYIAVQLNDSLTEATLLGFVQNVATNKLPLRQLQPMAYFPEYLQNLPRKSTDSREVVC</sequence>